<dbReference type="InterPro" id="IPR014001">
    <property type="entry name" value="Helicase_ATP-bd"/>
</dbReference>
<evidence type="ECO:0000256" key="1">
    <source>
        <dbReference type="ARBA" id="ARBA00022741"/>
    </source>
</evidence>
<keyword evidence="1" id="KW-0547">Nucleotide-binding</keyword>
<dbReference type="InterPro" id="IPR050079">
    <property type="entry name" value="DEAD_box_RNA_helicase"/>
</dbReference>
<keyword evidence="9" id="KW-1185">Reference proteome</keyword>
<dbReference type="EMBL" id="WSQA01000005">
    <property type="protein sequence ID" value="MVZ62105.1"/>
    <property type="molecule type" value="Genomic_DNA"/>
</dbReference>
<dbReference type="InterPro" id="IPR011545">
    <property type="entry name" value="DEAD/DEAH_box_helicase_dom"/>
</dbReference>
<sequence>MLALEKYLKNLGIEKLNAMQEQSLADFDYNRDFMLLSPTGSGKTLAFALIMLKLMQKHKHAGTSALVIVPTRELALQIEQVIKALTKDISLVCVYGGSDTRAERKKLEQQPELIVGTPGRIIYHVDRNPALLADCKILVLDEFDKSLELGFQDQMEFIFRSCRGIEHQILTSATAIKEQPSFLHLKDPVVLDFLSDQVFTPNIHYYQVKASSKMKLEWLFKLVCKIGMEKVLIFCNHREAVDHIQRLLIGKGIECINYHGGLDQYDRELAIIKIKNGSEHILVTTDLGARGLDIPEIKHVIHYQFPYKEEEFVHRNGRTGRNQSEGNVYGIFTPEDRFPTYFEDAEELILDEFYPIPEPPKYKTIRISAGKKQKVNKIDVVGFIHSFPGIEKDDLGLIDVKANESYVAVAANKASALVQAANNTKVKGQKVRVFTV</sequence>
<dbReference type="GO" id="GO:0005829">
    <property type="term" value="C:cytosol"/>
    <property type="evidence" value="ECO:0007669"/>
    <property type="project" value="TreeGrafter"/>
</dbReference>
<dbReference type="RefSeq" id="WP_160368845.1">
    <property type="nucleotide sequence ID" value="NZ_WSQA01000005.1"/>
</dbReference>
<organism evidence="8 9">
    <name type="scientific">Sphingobacterium humi</name>
    <dbReference type="NCBI Taxonomy" id="1796905"/>
    <lineage>
        <taxon>Bacteria</taxon>
        <taxon>Pseudomonadati</taxon>
        <taxon>Bacteroidota</taxon>
        <taxon>Sphingobacteriia</taxon>
        <taxon>Sphingobacteriales</taxon>
        <taxon>Sphingobacteriaceae</taxon>
        <taxon>Sphingobacterium</taxon>
    </lineage>
</organism>
<dbReference type="PANTHER" id="PTHR47959:SF1">
    <property type="entry name" value="ATP-DEPENDENT RNA HELICASE DBPA"/>
    <property type="match status" value="1"/>
</dbReference>
<comment type="caution">
    <text evidence="8">The sequence shown here is derived from an EMBL/GenBank/DDBJ whole genome shotgun (WGS) entry which is preliminary data.</text>
</comment>
<dbReference type="PROSITE" id="PS51192">
    <property type="entry name" value="HELICASE_ATP_BIND_1"/>
    <property type="match status" value="1"/>
</dbReference>
<dbReference type="Proteomes" id="UP000435036">
    <property type="component" value="Unassembled WGS sequence"/>
</dbReference>
<dbReference type="InterPro" id="IPR005580">
    <property type="entry name" value="DbpA/CsdA_RNA-bd_dom"/>
</dbReference>
<evidence type="ECO:0000256" key="4">
    <source>
        <dbReference type="ARBA" id="ARBA00022840"/>
    </source>
</evidence>
<reference evidence="8 9" key="1">
    <citation type="submission" date="2019-12" db="EMBL/GenBank/DDBJ databases">
        <authorList>
            <person name="Dong K."/>
        </authorList>
    </citation>
    <scope>NUCLEOTIDE SEQUENCE [LARGE SCALE GENOMIC DNA]</scope>
    <source>
        <strain evidence="8 9">JCM 31225</strain>
    </source>
</reference>
<keyword evidence="4" id="KW-0067">ATP-binding</keyword>
<feature type="domain" description="Helicase C-terminal" evidence="7">
    <location>
        <begin position="215"/>
        <end position="364"/>
    </location>
</feature>
<evidence type="ECO:0000256" key="3">
    <source>
        <dbReference type="ARBA" id="ARBA00022806"/>
    </source>
</evidence>
<dbReference type="GO" id="GO:0005524">
    <property type="term" value="F:ATP binding"/>
    <property type="evidence" value="ECO:0007669"/>
    <property type="project" value="UniProtKB-KW"/>
</dbReference>
<dbReference type="Gene3D" id="3.40.50.300">
    <property type="entry name" value="P-loop containing nucleotide triphosphate hydrolases"/>
    <property type="match status" value="2"/>
</dbReference>
<dbReference type="GO" id="GO:0003676">
    <property type="term" value="F:nucleic acid binding"/>
    <property type="evidence" value="ECO:0007669"/>
    <property type="project" value="InterPro"/>
</dbReference>
<accession>A0A6N8KXD8</accession>
<dbReference type="InterPro" id="IPR012677">
    <property type="entry name" value="Nucleotide-bd_a/b_plait_sf"/>
</dbReference>
<dbReference type="Pfam" id="PF00270">
    <property type="entry name" value="DEAD"/>
    <property type="match status" value="1"/>
</dbReference>
<evidence type="ECO:0000256" key="5">
    <source>
        <dbReference type="ARBA" id="ARBA00038437"/>
    </source>
</evidence>
<evidence type="ECO:0000259" key="7">
    <source>
        <dbReference type="PROSITE" id="PS51194"/>
    </source>
</evidence>
<evidence type="ECO:0000256" key="2">
    <source>
        <dbReference type="ARBA" id="ARBA00022801"/>
    </source>
</evidence>
<dbReference type="GO" id="GO:0003724">
    <property type="term" value="F:RNA helicase activity"/>
    <property type="evidence" value="ECO:0007669"/>
    <property type="project" value="TreeGrafter"/>
</dbReference>
<dbReference type="PROSITE" id="PS51194">
    <property type="entry name" value="HELICASE_CTER"/>
    <property type="match status" value="1"/>
</dbReference>
<dbReference type="OrthoDB" id="9762011at2"/>
<dbReference type="CDD" id="cd12252">
    <property type="entry name" value="RRM_DbpA"/>
    <property type="match status" value="1"/>
</dbReference>
<dbReference type="CDD" id="cd00268">
    <property type="entry name" value="DEADc"/>
    <property type="match status" value="1"/>
</dbReference>
<dbReference type="PANTHER" id="PTHR47959">
    <property type="entry name" value="ATP-DEPENDENT RNA HELICASE RHLE-RELATED"/>
    <property type="match status" value="1"/>
</dbReference>
<dbReference type="Pfam" id="PF03880">
    <property type="entry name" value="DbpA"/>
    <property type="match status" value="1"/>
</dbReference>
<proteinExistence type="inferred from homology"/>
<name>A0A6N8KXD8_9SPHI</name>
<dbReference type="SUPFAM" id="SSF52540">
    <property type="entry name" value="P-loop containing nucleoside triphosphate hydrolases"/>
    <property type="match status" value="1"/>
</dbReference>
<dbReference type="SMART" id="SM00490">
    <property type="entry name" value="HELICc"/>
    <property type="match status" value="1"/>
</dbReference>
<dbReference type="SMART" id="SM00487">
    <property type="entry name" value="DEXDc"/>
    <property type="match status" value="1"/>
</dbReference>
<dbReference type="AlphaFoldDB" id="A0A6N8KXD8"/>
<feature type="domain" description="Helicase ATP-binding" evidence="6">
    <location>
        <begin position="24"/>
        <end position="193"/>
    </location>
</feature>
<dbReference type="InterPro" id="IPR044742">
    <property type="entry name" value="DEAD/DEAH_RhlB"/>
</dbReference>
<dbReference type="GO" id="GO:0016787">
    <property type="term" value="F:hydrolase activity"/>
    <property type="evidence" value="ECO:0007669"/>
    <property type="project" value="UniProtKB-KW"/>
</dbReference>
<evidence type="ECO:0000313" key="9">
    <source>
        <dbReference type="Proteomes" id="UP000435036"/>
    </source>
</evidence>
<dbReference type="InterPro" id="IPR001650">
    <property type="entry name" value="Helicase_C-like"/>
</dbReference>
<dbReference type="CDD" id="cd18787">
    <property type="entry name" value="SF2_C_DEAD"/>
    <property type="match status" value="1"/>
</dbReference>
<keyword evidence="3 8" id="KW-0347">Helicase</keyword>
<keyword evidence="2" id="KW-0378">Hydrolase</keyword>
<dbReference type="Pfam" id="PF00271">
    <property type="entry name" value="Helicase_C"/>
    <property type="match status" value="1"/>
</dbReference>
<gene>
    <name evidence="8" type="ORF">GQF63_08740</name>
</gene>
<comment type="similarity">
    <text evidence="5">Belongs to the DEAD box helicase family.</text>
</comment>
<dbReference type="Gene3D" id="3.30.70.330">
    <property type="match status" value="1"/>
</dbReference>
<evidence type="ECO:0000259" key="6">
    <source>
        <dbReference type="PROSITE" id="PS51192"/>
    </source>
</evidence>
<evidence type="ECO:0000313" key="8">
    <source>
        <dbReference type="EMBL" id="MVZ62105.1"/>
    </source>
</evidence>
<dbReference type="InterPro" id="IPR027417">
    <property type="entry name" value="P-loop_NTPase"/>
</dbReference>
<protein>
    <submittedName>
        <fullName evidence="8">DEAD/DEAH box helicase</fullName>
    </submittedName>
</protein>